<feature type="binding site" description="axial binding residue" evidence="7">
    <location>
        <position position="77"/>
    </location>
    <ligand>
        <name>heme c</name>
        <dbReference type="ChEBI" id="CHEBI:61717"/>
    </ligand>
    <ligandPart>
        <name>Fe</name>
        <dbReference type="ChEBI" id="CHEBI:18248"/>
    </ligandPart>
</feature>
<keyword evidence="2 6" id="KW-0349">Heme</keyword>
<dbReference type="Pfam" id="PF13442">
    <property type="entry name" value="Cytochrome_CBB3"/>
    <property type="match status" value="1"/>
</dbReference>
<dbReference type="PANTHER" id="PTHR37823">
    <property type="entry name" value="CYTOCHROME C-553-LIKE"/>
    <property type="match status" value="1"/>
</dbReference>
<comment type="PTM">
    <text evidence="6">Binds 1 heme c group covalently per subunit.</text>
</comment>
<evidence type="ECO:0000256" key="1">
    <source>
        <dbReference type="ARBA" id="ARBA00022448"/>
    </source>
</evidence>
<keyword evidence="4" id="KW-0249">Electron transport</keyword>
<dbReference type="SUPFAM" id="SSF46626">
    <property type="entry name" value="Cytochrome c"/>
    <property type="match status" value="1"/>
</dbReference>
<evidence type="ECO:0000256" key="8">
    <source>
        <dbReference type="SAM" id="MobiDB-lite"/>
    </source>
</evidence>
<dbReference type="PROSITE" id="PS51007">
    <property type="entry name" value="CYTC"/>
    <property type="match status" value="1"/>
</dbReference>
<dbReference type="EMBL" id="JAFBEB010000012">
    <property type="protein sequence ID" value="MBM7591468.1"/>
    <property type="molecule type" value="Genomic_DNA"/>
</dbReference>
<evidence type="ECO:0000256" key="9">
    <source>
        <dbReference type="SAM" id="SignalP"/>
    </source>
</evidence>
<evidence type="ECO:0000256" key="3">
    <source>
        <dbReference type="ARBA" id="ARBA00022723"/>
    </source>
</evidence>
<dbReference type="PIRSF" id="PIRSF000025">
    <property type="entry name" value="Cytc_Bsub_c550"/>
    <property type="match status" value="1"/>
</dbReference>
<evidence type="ECO:0000256" key="2">
    <source>
        <dbReference type="ARBA" id="ARBA00022617"/>
    </source>
</evidence>
<dbReference type="GO" id="GO:0020037">
    <property type="term" value="F:heme binding"/>
    <property type="evidence" value="ECO:0007669"/>
    <property type="project" value="InterPro"/>
</dbReference>
<name>A0A939BTG0_9BACL</name>
<feature type="domain" description="Cytochrome c" evidence="10">
    <location>
        <begin position="60"/>
        <end position="133"/>
    </location>
</feature>
<dbReference type="GO" id="GO:0005506">
    <property type="term" value="F:iron ion binding"/>
    <property type="evidence" value="ECO:0007669"/>
    <property type="project" value="InterPro"/>
</dbReference>
<dbReference type="RefSeq" id="WP_204519179.1">
    <property type="nucleotide sequence ID" value="NZ_BAABIN010000019.1"/>
</dbReference>
<dbReference type="AlphaFoldDB" id="A0A939BTG0"/>
<dbReference type="Proteomes" id="UP000717624">
    <property type="component" value="Unassembled WGS sequence"/>
</dbReference>
<keyword evidence="12" id="KW-1185">Reference proteome</keyword>
<evidence type="ECO:0000313" key="11">
    <source>
        <dbReference type="EMBL" id="MBM7591468.1"/>
    </source>
</evidence>
<evidence type="ECO:0000313" key="12">
    <source>
        <dbReference type="Proteomes" id="UP000717624"/>
    </source>
</evidence>
<feature type="chain" id="PRO_5038832229" evidence="9">
    <location>
        <begin position="22"/>
        <end position="133"/>
    </location>
</feature>
<dbReference type="InterPro" id="IPR012218">
    <property type="entry name" value="Cyt_c_BACSU-c550-type"/>
</dbReference>
<dbReference type="InterPro" id="IPR009056">
    <property type="entry name" value="Cyt_c-like_dom"/>
</dbReference>
<comment type="caution">
    <text evidence="11">The sequence shown here is derived from an EMBL/GenBank/DDBJ whole genome shotgun (WGS) entry which is preliminary data.</text>
</comment>
<evidence type="ECO:0000256" key="5">
    <source>
        <dbReference type="ARBA" id="ARBA00023004"/>
    </source>
</evidence>
<dbReference type="GO" id="GO:0016020">
    <property type="term" value="C:membrane"/>
    <property type="evidence" value="ECO:0007669"/>
    <property type="project" value="InterPro"/>
</dbReference>
<evidence type="ECO:0000256" key="7">
    <source>
        <dbReference type="PIRSR" id="PIRSR000025-2"/>
    </source>
</evidence>
<dbReference type="Gene3D" id="1.10.760.10">
    <property type="entry name" value="Cytochrome c-like domain"/>
    <property type="match status" value="1"/>
</dbReference>
<dbReference type="InterPro" id="IPR036909">
    <property type="entry name" value="Cyt_c-like_dom_sf"/>
</dbReference>
<sequence length="133" mass="13441">MKRFPLYLVAGAMVILLSACGQGGQQTQPPANNNNNANAPAGNGNATTPPSTAPAGGGNYDAAQAEALFKNNCSSCHGQNLEGAVGPNLQQVGSRYSKDDILGILQNGKGAMPGGLVSGDDAQTIASWLADKK</sequence>
<evidence type="ECO:0000259" key="10">
    <source>
        <dbReference type="PROSITE" id="PS51007"/>
    </source>
</evidence>
<keyword evidence="1" id="KW-0813">Transport</keyword>
<dbReference type="GO" id="GO:0009055">
    <property type="term" value="F:electron transfer activity"/>
    <property type="evidence" value="ECO:0007669"/>
    <property type="project" value="InterPro"/>
</dbReference>
<dbReference type="PANTHER" id="PTHR37823:SF4">
    <property type="entry name" value="MENAQUINOL-CYTOCHROME C REDUCTASE CYTOCHROME B_C SUBUNIT"/>
    <property type="match status" value="1"/>
</dbReference>
<feature type="signal peptide" evidence="9">
    <location>
        <begin position="1"/>
        <end position="21"/>
    </location>
</feature>
<protein>
    <submittedName>
        <fullName evidence="11">Cytochrome c551</fullName>
    </submittedName>
</protein>
<evidence type="ECO:0000256" key="6">
    <source>
        <dbReference type="PIRSR" id="PIRSR000025-1"/>
    </source>
</evidence>
<keyword evidence="3 7" id="KW-0479">Metal-binding</keyword>
<reference evidence="11" key="1">
    <citation type="submission" date="2021-01" db="EMBL/GenBank/DDBJ databases">
        <title>Genomic Encyclopedia of Type Strains, Phase IV (KMG-IV): sequencing the most valuable type-strain genomes for metagenomic binning, comparative biology and taxonomic classification.</title>
        <authorList>
            <person name="Goeker M."/>
        </authorList>
    </citation>
    <scope>NUCLEOTIDE SEQUENCE</scope>
    <source>
        <strain evidence="11">DSM 25523</strain>
    </source>
</reference>
<dbReference type="InterPro" id="IPR054782">
    <property type="entry name" value="Cytochro_C551"/>
</dbReference>
<feature type="binding site" description="covalent" evidence="6">
    <location>
        <position position="73"/>
    </location>
    <ligand>
        <name>heme c</name>
        <dbReference type="ChEBI" id="CHEBI:61717"/>
    </ligand>
</feature>
<proteinExistence type="predicted"/>
<feature type="compositionally biased region" description="Low complexity" evidence="8">
    <location>
        <begin position="25"/>
        <end position="50"/>
    </location>
</feature>
<keyword evidence="9" id="KW-0732">Signal</keyword>
<feature type="binding site" description="axial binding residue" evidence="7">
    <location>
        <position position="112"/>
    </location>
    <ligand>
        <name>heme c</name>
        <dbReference type="ChEBI" id="CHEBI:61717"/>
    </ligand>
    <ligandPart>
        <name>Fe</name>
        <dbReference type="ChEBI" id="CHEBI:18248"/>
    </ligandPart>
</feature>
<dbReference type="PROSITE" id="PS51257">
    <property type="entry name" value="PROKAR_LIPOPROTEIN"/>
    <property type="match status" value="1"/>
</dbReference>
<feature type="region of interest" description="Disordered" evidence="8">
    <location>
        <begin position="23"/>
        <end position="59"/>
    </location>
</feature>
<keyword evidence="5 7" id="KW-0408">Iron</keyword>
<feature type="binding site" description="covalent" evidence="6">
    <location>
        <position position="76"/>
    </location>
    <ligand>
        <name>heme c</name>
        <dbReference type="ChEBI" id="CHEBI:61717"/>
    </ligand>
</feature>
<accession>A0A939BTG0</accession>
<gene>
    <name evidence="11" type="ORF">JOD01_003119</name>
</gene>
<evidence type="ECO:0000256" key="4">
    <source>
        <dbReference type="ARBA" id="ARBA00022982"/>
    </source>
</evidence>
<dbReference type="InterPro" id="IPR051811">
    <property type="entry name" value="Cytochrome_c550/c551-like"/>
</dbReference>
<dbReference type="NCBIfam" id="NF045774">
    <property type="entry name" value="cytochro_C551"/>
    <property type="match status" value="1"/>
</dbReference>
<organism evidence="11 12">
    <name type="scientific">Brevibacillus fulvus</name>
    <dbReference type="NCBI Taxonomy" id="1125967"/>
    <lineage>
        <taxon>Bacteria</taxon>
        <taxon>Bacillati</taxon>
        <taxon>Bacillota</taxon>
        <taxon>Bacilli</taxon>
        <taxon>Bacillales</taxon>
        <taxon>Paenibacillaceae</taxon>
        <taxon>Brevibacillus</taxon>
    </lineage>
</organism>